<organism evidence="2 3">
    <name type="scientific">Stylophora pistillata</name>
    <name type="common">Smooth cauliflower coral</name>
    <dbReference type="NCBI Taxonomy" id="50429"/>
    <lineage>
        <taxon>Eukaryota</taxon>
        <taxon>Metazoa</taxon>
        <taxon>Cnidaria</taxon>
        <taxon>Anthozoa</taxon>
        <taxon>Hexacorallia</taxon>
        <taxon>Scleractinia</taxon>
        <taxon>Astrocoeniina</taxon>
        <taxon>Pocilloporidae</taxon>
        <taxon>Stylophora</taxon>
    </lineage>
</organism>
<feature type="region of interest" description="Disordered" evidence="1">
    <location>
        <begin position="83"/>
        <end position="108"/>
    </location>
</feature>
<protein>
    <submittedName>
        <fullName evidence="2">Uncharacterized protein</fullName>
    </submittedName>
</protein>
<evidence type="ECO:0000256" key="1">
    <source>
        <dbReference type="SAM" id="MobiDB-lite"/>
    </source>
</evidence>
<dbReference type="AlphaFoldDB" id="A0A2B4RNZ2"/>
<reference evidence="3" key="1">
    <citation type="journal article" date="2017" name="bioRxiv">
        <title>Comparative analysis of the genomes of Stylophora pistillata and Acropora digitifera provides evidence for extensive differences between species of corals.</title>
        <authorList>
            <person name="Voolstra C.R."/>
            <person name="Li Y."/>
            <person name="Liew Y.J."/>
            <person name="Baumgarten S."/>
            <person name="Zoccola D."/>
            <person name="Flot J.-F."/>
            <person name="Tambutte S."/>
            <person name="Allemand D."/>
            <person name="Aranda M."/>
        </authorList>
    </citation>
    <scope>NUCLEOTIDE SEQUENCE [LARGE SCALE GENOMIC DNA]</scope>
</reference>
<evidence type="ECO:0000313" key="3">
    <source>
        <dbReference type="Proteomes" id="UP000225706"/>
    </source>
</evidence>
<dbReference type="EMBL" id="LSMT01000422">
    <property type="protein sequence ID" value="PFX18250.1"/>
    <property type="molecule type" value="Genomic_DNA"/>
</dbReference>
<sequence length="128" mass="14629">MRTPDGEGWQLKDSEHCFTRQNVQQHVAGIWKKKCLKAYQSVRSQPVKEMVDSMCSVRTQVFSAATVYPGQFAKNHGEDYASLEQVTDYNDGSEGDYEGNDPGEGEISEDYANKMYMEQYFEMDDTVD</sequence>
<name>A0A2B4RNZ2_STYPI</name>
<dbReference type="Proteomes" id="UP000225706">
    <property type="component" value="Unassembled WGS sequence"/>
</dbReference>
<gene>
    <name evidence="2" type="ORF">AWC38_SpisGene17396</name>
</gene>
<evidence type="ECO:0000313" key="2">
    <source>
        <dbReference type="EMBL" id="PFX18250.1"/>
    </source>
</evidence>
<accession>A0A2B4RNZ2</accession>
<keyword evidence="3" id="KW-1185">Reference proteome</keyword>
<comment type="caution">
    <text evidence="2">The sequence shown here is derived from an EMBL/GenBank/DDBJ whole genome shotgun (WGS) entry which is preliminary data.</text>
</comment>
<proteinExistence type="predicted"/>
<feature type="compositionally biased region" description="Acidic residues" evidence="1">
    <location>
        <begin position="91"/>
        <end position="108"/>
    </location>
</feature>